<dbReference type="InterPro" id="IPR034505">
    <property type="entry name" value="Coproporphyrinogen-III_oxidase"/>
</dbReference>
<evidence type="ECO:0000313" key="2">
    <source>
        <dbReference type="Proteomes" id="UP000250241"/>
    </source>
</evidence>
<dbReference type="EMBL" id="AP017895">
    <property type="protein sequence ID" value="BAV88250.1"/>
    <property type="molecule type" value="Genomic_DNA"/>
</dbReference>
<dbReference type="PANTHER" id="PTHR13932">
    <property type="entry name" value="COPROPORPHYRINIGEN III OXIDASE"/>
    <property type="match status" value="1"/>
</dbReference>
<dbReference type="KEGG" id="raj:RA11412_1951"/>
<dbReference type="PANTHER" id="PTHR13932:SF5">
    <property type="entry name" value="RADICAL S-ADENOSYL METHIONINE DOMAIN-CONTAINING PROTEIN 1, MITOCHONDRIAL"/>
    <property type="match status" value="1"/>
</dbReference>
<dbReference type="GO" id="GO:0051539">
    <property type="term" value="F:4 iron, 4 sulfur cluster binding"/>
    <property type="evidence" value="ECO:0007669"/>
    <property type="project" value="TreeGrafter"/>
</dbReference>
<proteinExistence type="predicted"/>
<sequence>MKAAISYRPDHISAYSLIVEDGTKLAAQIRRGDYTMPDNDLMADMYLLAEEYLTDAGYSWYEVSNYSSSAQTRSDHNLAYWRNQDWWGIGPGPIRTLTVPGGGTLNTLFLMRTVYGPGSPRQLRVRFWMPPPGRLRRLCS</sequence>
<organism evidence="1 2">
    <name type="scientific">Rothia aeria</name>
    <dbReference type="NCBI Taxonomy" id="172042"/>
    <lineage>
        <taxon>Bacteria</taxon>
        <taxon>Bacillati</taxon>
        <taxon>Actinomycetota</taxon>
        <taxon>Actinomycetes</taxon>
        <taxon>Micrococcales</taxon>
        <taxon>Micrococcaceae</taxon>
        <taxon>Rothia</taxon>
    </lineage>
</organism>
<name>A0A2Z5R128_9MICC</name>
<dbReference type="AlphaFoldDB" id="A0A2Z5R128"/>
<dbReference type="SUPFAM" id="SSF102114">
    <property type="entry name" value="Radical SAM enzymes"/>
    <property type="match status" value="1"/>
</dbReference>
<protein>
    <submittedName>
        <fullName evidence="1">Hypothetical radical SAM family enzyme</fullName>
    </submittedName>
</protein>
<accession>A0A2Z5R128</accession>
<evidence type="ECO:0000313" key="1">
    <source>
        <dbReference type="EMBL" id="BAV88250.1"/>
    </source>
</evidence>
<keyword evidence="2" id="KW-1185">Reference proteome</keyword>
<dbReference type="GO" id="GO:0006779">
    <property type="term" value="P:porphyrin-containing compound biosynthetic process"/>
    <property type="evidence" value="ECO:0007669"/>
    <property type="project" value="TreeGrafter"/>
</dbReference>
<reference evidence="1 2" key="1">
    <citation type="submission" date="2016-10" db="EMBL/GenBank/DDBJ databases">
        <title>Genome sequence of Rothia aeria strain JCM11412.</title>
        <authorList>
            <person name="Nambu T."/>
        </authorList>
    </citation>
    <scope>NUCLEOTIDE SEQUENCE [LARGE SCALE GENOMIC DNA]</scope>
    <source>
        <strain evidence="1 2">JCM 11412</strain>
    </source>
</reference>
<gene>
    <name evidence="1" type="ORF">RA11412_1951</name>
</gene>
<dbReference type="InterPro" id="IPR058240">
    <property type="entry name" value="rSAM_sf"/>
</dbReference>
<dbReference type="GO" id="GO:0005737">
    <property type="term" value="C:cytoplasm"/>
    <property type="evidence" value="ECO:0007669"/>
    <property type="project" value="TreeGrafter"/>
</dbReference>
<dbReference type="Proteomes" id="UP000250241">
    <property type="component" value="Chromosome"/>
</dbReference>